<protein>
    <recommendedName>
        <fullName evidence="3">Bacteriophage Gp15 protein</fullName>
    </recommendedName>
</protein>
<dbReference type="Pfam" id="PF06854">
    <property type="entry name" value="Phage_Gp15"/>
    <property type="match status" value="1"/>
</dbReference>
<dbReference type="RefSeq" id="WP_118362819.1">
    <property type="nucleotide sequence ID" value="NZ_QSHM01000010.1"/>
</dbReference>
<dbReference type="AlphaFoldDB" id="A0A413YU38"/>
<comment type="caution">
    <text evidence="1">The sequence shown here is derived from an EMBL/GenBank/DDBJ whole genome shotgun (WGS) entry which is preliminary data.</text>
</comment>
<name>A0A413YU38_9FIRM</name>
<accession>A0A413YU38</accession>
<evidence type="ECO:0000313" key="2">
    <source>
        <dbReference type="Proteomes" id="UP000285844"/>
    </source>
</evidence>
<evidence type="ECO:0000313" key="1">
    <source>
        <dbReference type="EMBL" id="RHC12591.1"/>
    </source>
</evidence>
<dbReference type="InterPro" id="IPR009660">
    <property type="entry name" value="Phage_A500_Gp15"/>
</dbReference>
<proteinExistence type="predicted"/>
<evidence type="ECO:0008006" key="3">
    <source>
        <dbReference type="Google" id="ProtNLM"/>
    </source>
</evidence>
<reference evidence="1 2" key="1">
    <citation type="submission" date="2018-08" db="EMBL/GenBank/DDBJ databases">
        <title>A genome reference for cultivated species of the human gut microbiota.</title>
        <authorList>
            <person name="Zou Y."/>
            <person name="Xue W."/>
            <person name="Luo G."/>
        </authorList>
    </citation>
    <scope>NUCLEOTIDE SEQUENCE [LARGE SCALE GENOMIC DNA]</scope>
    <source>
        <strain evidence="1 2">AM37-3BH</strain>
    </source>
</reference>
<dbReference type="Proteomes" id="UP000285844">
    <property type="component" value="Unassembled WGS sequence"/>
</dbReference>
<gene>
    <name evidence="1" type="ORF">DW858_09495</name>
</gene>
<organism evidence="1 2">
    <name type="scientific">Lachnospira eligens</name>
    <dbReference type="NCBI Taxonomy" id="39485"/>
    <lineage>
        <taxon>Bacteria</taxon>
        <taxon>Bacillati</taxon>
        <taxon>Bacillota</taxon>
        <taxon>Clostridia</taxon>
        <taxon>Lachnospirales</taxon>
        <taxon>Lachnospiraceae</taxon>
        <taxon>Lachnospira</taxon>
    </lineage>
</organism>
<sequence length="125" mass="15176">MLWERTARSRHPQHNEVYYDIWDDWELIEASFLSQYGIRLRTEDDMSWAEFCSLLSGIMPETPLGRIVGIRAEKDPKVIKEFTKEQKKIRNDWILRRNRKLMEDPANYNKYWSDFQNWAKTAFSK</sequence>
<dbReference type="EMBL" id="QSHM01000010">
    <property type="protein sequence ID" value="RHC12591.1"/>
    <property type="molecule type" value="Genomic_DNA"/>
</dbReference>